<sequence>MDSSSYAFKKIRETNGVALYYTKPSKINTYQSADEVLQDYTTMLDRLGNNKWSWIIDADEFELMSMFEKSVGLDFAKLLKGSHGENLQEIRIINPTLGIRVILKMVLAVFDEKMRKKIKVCSDRYYSLLEFL</sequence>
<dbReference type="Pfam" id="PF00650">
    <property type="entry name" value="CRAL_TRIO"/>
    <property type="match status" value="1"/>
</dbReference>
<proteinExistence type="predicted"/>
<dbReference type="AlphaFoldDB" id="A0A6C0KR24"/>
<organism evidence="2">
    <name type="scientific">viral metagenome</name>
    <dbReference type="NCBI Taxonomy" id="1070528"/>
    <lineage>
        <taxon>unclassified sequences</taxon>
        <taxon>metagenomes</taxon>
        <taxon>organismal metagenomes</taxon>
    </lineage>
</organism>
<dbReference type="Gene3D" id="3.40.525.10">
    <property type="entry name" value="CRAL-TRIO lipid binding domain"/>
    <property type="match status" value="1"/>
</dbReference>
<reference evidence="2" key="1">
    <citation type="journal article" date="2020" name="Nature">
        <title>Giant virus diversity and host interactions through global metagenomics.</title>
        <authorList>
            <person name="Schulz F."/>
            <person name="Roux S."/>
            <person name="Paez-Espino D."/>
            <person name="Jungbluth S."/>
            <person name="Walsh D.A."/>
            <person name="Denef V.J."/>
            <person name="McMahon K.D."/>
            <person name="Konstantinidis K.T."/>
            <person name="Eloe-Fadrosh E.A."/>
            <person name="Kyrpides N.C."/>
            <person name="Woyke T."/>
        </authorList>
    </citation>
    <scope>NUCLEOTIDE SEQUENCE</scope>
    <source>
        <strain evidence="2">GVMAG-S-3300013006-158</strain>
    </source>
</reference>
<dbReference type="InterPro" id="IPR001251">
    <property type="entry name" value="CRAL-TRIO_dom"/>
</dbReference>
<dbReference type="CDD" id="cd00170">
    <property type="entry name" value="SEC14"/>
    <property type="match status" value="1"/>
</dbReference>
<dbReference type="EMBL" id="MN740939">
    <property type="protein sequence ID" value="QHU18854.1"/>
    <property type="molecule type" value="Genomic_DNA"/>
</dbReference>
<evidence type="ECO:0000259" key="1">
    <source>
        <dbReference type="Pfam" id="PF00650"/>
    </source>
</evidence>
<name>A0A6C0KR24_9ZZZZ</name>
<dbReference type="InterPro" id="IPR036865">
    <property type="entry name" value="CRAL-TRIO_dom_sf"/>
</dbReference>
<accession>A0A6C0KR24</accession>
<protein>
    <recommendedName>
        <fullName evidence="1">CRAL-TRIO domain-containing protein</fullName>
    </recommendedName>
</protein>
<feature type="domain" description="CRAL-TRIO" evidence="1">
    <location>
        <begin position="14"/>
        <end position="129"/>
    </location>
</feature>
<evidence type="ECO:0000313" key="2">
    <source>
        <dbReference type="EMBL" id="QHU18854.1"/>
    </source>
</evidence>
<dbReference type="SUPFAM" id="SSF52087">
    <property type="entry name" value="CRAL/TRIO domain"/>
    <property type="match status" value="1"/>
</dbReference>